<accession>A0A1Q8QE92</accession>
<organism evidence="2 3">
    <name type="scientific">Desulfosporosinus metallidurans</name>
    <dbReference type="NCBI Taxonomy" id="1888891"/>
    <lineage>
        <taxon>Bacteria</taxon>
        <taxon>Bacillati</taxon>
        <taxon>Bacillota</taxon>
        <taxon>Clostridia</taxon>
        <taxon>Eubacteriales</taxon>
        <taxon>Desulfitobacteriaceae</taxon>
        <taxon>Desulfosporosinus</taxon>
    </lineage>
</organism>
<proteinExistence type="predicted"/>
<evidence type="ECO:0000256" key="1">
    <source>
        <dbReference type="SAM" id="Coils"/>
    </source>
</evidence>
<sequence length="61" mass="7139">MFAQQANGLYRLTDKGKKFVSKIDEDIELMAREKERLDSLSNKLTEAKIKDIMSLWRYSNA</sequence>
<dbReference type="Proteomes" id="UP000186102">
    <property type="component" value="Unassembled WGS sequence"/>
</dbReference>
<evidence type="ECO:0000313" key="2">
    <source>
        <dbReference type="EMBL" id="OLN25679.1"/>
    </source>
</evidence>
<keyword evidence="1" id="KW-0175">Coiled coil</keyword>
<name>A0A1Q8QE92_9FIRM</name>
<reference evidence="2 3" key="1">
    <citation type="submission" date="2016-09" db="EMBL/GenBank/DDBJ databases">
        <title>Complete genome of Desulfosporosinus sp. OL.</title>
        <authorList>
            <person name="Mardanov A."/>
            <person name="Beletsky A."/>
            <person name="Panova A."/>
            <person name="Karnachuk O."/>
            <person name="Ravin N."/>
        </authorList>
    </citation>
    <scope>NUCLEOTIDE SEQUENCE [LARGE SCALE GENOMIC DNA]</scope>
    <source>
        <strain evidence="2 3">OL</strain>
    </source>
</reference>
<dbReference type="AlphaFoldDB" id="A0A1Q8QE92"/>
<comment type="caution">
    <text evidence="2">The sequence shown here is derived from an EMBL/GenBank/DDBJ whole genome shotgun (WGS) entry which is preliminary data.</text>
</comment>
<dbReference type="EMBL" id="MLBF01000105">
    <property type="protein sequence ID" value="OLN25679.1"/>
    <property type="molecule type" value="Genomic_DNA"/>
</dbReference>
<gene>
    <name evidence="2" type="ORF">DSOL_5259</name>
</gene>
<evidence type="ECO:0000313" key="3">
    <source>
        <dbReference type="Proteomes" id="UP000186102"/>
    </source>
</evidence>
<protein>
    <submittedName>
        <fullName evidence="2">Uncharacterized protein</fullName>
    </submittedName>
</protein>
<dbReference type="STRING" id="1888891.DSOL_5259"/>
<keyword evidence="3" id="KW-1185">Reference proteome</keyword>
<feature type="coiled-coil region" evidence="1">
    <location>
        <begin position="23"/>
        <end position="50"/>
    </location>
</feature>